<dbReference type="UniPathway" id="UPA00196"/>
<evidence type="ECO:0000256" key="7">
    <source>
        <dbReference type="ARBA" id="ARBA00023136"/>
    </source>
</evidence>
<keyword evidence="3" id="KW-0337">GPI-anchor biosynthesis</keyword>
<protein>
    <recommendedName>
        <fullName evidence="11">Glycosylphosphatidylinositol anchor biosynthesis protein 11</fullName>
    </recommendedName>
</protein>
<comment type="pathway">
    <text evidence="2">Glycolipid biosynthesis; glycosylphosphatidylinositol-anchor biosynthesis.</text>
</comment>
<sequence length="280" mass="30918">MDVQAQSTIATKLFINISILSIALNSSFFGYLLYSNRIYDVGKCCSSCWLILLPLSEILKHCYAKQAFQLETGLKWGPPSASSRSAAATNAKAGRSRWRELGGAAVLFTLATLFYAFICVVLGAPLDQYEETLSLALTLAIITIFPIILLIGQSHTYQLLLSETLELKSPLANSYLNLLKNNCIGVILGAWGASVVAPLDWDRPWQVYPIPNVVGSIGGLFGMNVFNLLSTVYMSMYRSRRTKALYTTLVHFIVPVVRNLRSGRFHSSPDDLSVRFGSVY</sequence>
<feature type="transmembrane region" description="Helical" evidence="8">
    <location>
        <begin position="101"/>
        <end position="126"/>
    </location>
</feature>
<evidence type="ECO:0008006" key="11">
    <source>
        <dbReference type="Google" id="ProtNLM"/>
    </source>
</evidence>
<feature type="transmembrane region" description="Helical" evidence="8">
    <location>
        <begin position="213"/>
        <end position="233"/>
    </location>
</feature>
<evidence type="ECO:0000256" key="2">
    <source>
        <dbReference type="ARBA" id="ARBA00004687"/>
    </source>
</evidence>
<keyword evidence="5" id="KW-0256">Endoplasmic reticulum</keyword>
<dbReference type="GO" id="GO:0006506">
    <property type="term" value="P:GPI anchor biosynthetic process"/>
    <property type="evidence" value="ECO:0007669"/>
    <property type="project" value="UniProtKB-UniPathway"/>
</dbReference>
<reference evidence="9" key="2">
    <citation type="submission" date="2020-05" db="UniProtKB">
        <authorList>
            <consortium name="EnsemblMetazoa"/>
        </authorList>
    </citation>
    <scope>IDENTIFICATION</scope>
    <source>
        <strain evidence="9">Epiroticus2</strain>
    </source>
</reference>
<name>A0A182PNX1_9DIPT</name>
<keyword evidence="6 8" id="KW-1133">Transmembrane helix</keyword>
<proteinExistence type="predicted"/>
<evidence type="ECO:0000256" key="6">
    <source>
        <dbReference type="ARBA" id="ARBA00022989"/>
    </source>
</evidence>
<evidence type="ECO:0000256" key="5">
    <source>
        <dbReference type="ARBA" id="ARBA00022824"/>
    </source>
</evidence>
<dbReference type="EnsemblMetazoa" id="AEPI008650-RA">
    <property type="protein sequence ID" value="AEPI008650-PA"/>
    <property type="gene ID" value="AEPI008650"/>
</dbReference>
<dbReference type="Pfam" id="PF06699">
    <property type="entry name" value="PIG-F"/>
    <property type="match status" value="1"/>
</dbReference>
<dbReference type="Proteomes" id="UP000075885">
    <property type="component" value="Unassembled WGS sequence"/>
</dbReference>
<dbReference type="GO" id="GO:0005789">
    <property type="term" value="C:endoplasmic reticulum membrane"/>
    <property type="evidence" value="ECO:0007669"/>
    <property type="project" value="UniProtKB-SubCell"/>
</dbReference>
<organism evidence="9 10">
    <name type="scientific">Anopheles epiroticus</name>
    <dbReference type="NCBI Taxonomy" id="199890"/>
    <lineage>
        <taxon>Eukaryota</taxon>
        <taxon>Metazoa</taxon>
        <taxon>Ecdysozoa</taxon>
        <taxon>Arthropoda</taxon>
        <taxon>Hexapoda</taxon>
        <taxon>Insecta</taxon>
        <taxon>Pterygota</taxon>
        <taxon>Neoptera</taxon>
        <taxon>Endopterygota</taxon>
        <taxon>Diptera</taxon>
        <taxon>Nematocera</taxon>
        <taxon>Culicoidea</taxon>
        <taxon>Culicidae</taxon>
        <taxon>Anophelinae</taxon>
        <taxon>Anopheles</taxon>
    </lineage>
</organism>
<feature type="transmembrane region" description="Helical" evidence="8">
    <location>
        <begin position="132"/>
        <end position="152"/>
    </location>
</feature>
<dbReference type="STRING" id="199890.A0A182PNX1"/>
<comment type="subcellular location">
    <subcellularLocation>
        <location evidence="1">Endoplasmic reticulum membrane</location>
        <topology evidence="1">Multi-pass membrane protein</topology>
    </subcellularLocation>
</comment>
<keyword evidence="4 8" id="KW-0812">Transmembrane</keyword>
<feature type="transmembrane region" description="Helical" evidence="8">
    <location>
        <begin position="13"/>
        <end position="34"/>
    </location>
</feature>
<evidence type="ECO:0000313" key="10">
    <source>
        <dbReference type="Proteomes" id="UP000075885"/>
    </source>
</evidence>
<dbReference type="VEuPathDB" id="VectorBase:AEPI008650"/>
<accession>A0A182PNX1</accession>
<keyword evidence="10" id="KW-1185">Reference proteome</keyword>
<evidence type="ECO:0000256" key="1">
    <source>
        <dbReference type="ARBA" id="ARBA00004477"/>
    </source>
</evidence>
<evidence type="ECO:0000256" key="4">
    <source>
        <dbReference type="ARBA" id="ARBA00022692"/>
    </source>
</evidence>
<dbReference type="InterPro" id="IPR009580">
    <property type="entry name" value="GPI_biosynthesis_protein_Pig-F"/>
</dbReference>
<reference evidence="10" key="1">
    <citation type="submission" date="2013-03" db="EMBL/GenBank/DDBJ databases">
        <title>The Genome Sequence of Anopheles epiroticus epiroticus2.</title>
        <authorList>
            <consortium name="The Broad Institute Genomics Platform"/>
            <person name="Neafsey D.E."/>
            <person name="Howell P."/>
            <person name="Walker B."/>
            <person name="Young S.K."/>
            <person name="Zeng Q."/>
            <person name="Gargeya S."/>
            <person name="Fitzgerald M."/>
            <person name="Haas B."/>
            <person name="Abouelleil A."/>
            <person name="Allen A.W."/>
            <person name="Alvarado L."/>
            <person name="Arachchi H.M."/>
            <person name="Berlin A.M."/>
            <person name="Chapman S.B."/>
            <person name="Gainer-Dewar J."/>
            <person name="Goldberg J."/>
            <person name="Griggs A."/>
            <person name="Gujja S."/>
            <person name="Hansen M."/>
            <person name="Howarth C."/>
            <person name="Imamovic A."/>
            <person name="Ireland A."/>
            <person name="Larimer J."/>
            <person name="McCowan C."/>
            <person name="Murphy C."/>
            <person name="Pearson M."/>
            <person name="Poon T.W."/>
            <person name="Priest M."/>
            <person name="Roberts A."/>
            <person name="Saif S."/>
            <person name="Shea T."/>
            <person name="Sisk P."/>
            <person name="Sykes S."/>
            <person name="Wortman J."/>
            <person name="Nusbaum C."/>
            <person name="Birren B."/>
        </authorList>
    </citation>
    <scope>NUCLEOTIDE SEQUENCE [LARGE SCALE GENOMIC DNA]</scope>
    <source>
        <strain evidence="10">Epiroticus2</strain>
    </source>
</reference>
<evidence type="ECO:0000256" key="8">
    <source>
        <dbReference type="SAM" id="Phobius"/>
    </source>
</evidence>
<keyword evidence="7 8" id="KW-0472">Membrane</keyword>
<evidence type="ECO:0000313" key="9">
    <source>
        <dbReference type="EnsemblMetazoa" id="AEPI008650-PA"/>
    </source>
</evidence>
<evidence type="ECO:0000256" key="3">
    <source>
        <dbReference type="ARBA" id="ARBA00022502"/>
    </source>
</evidence>
<dbReference type="AlphaFoldDB" id="A0A182PNX1"/>